<keyword evidence="5" id="KW-1133">Transmembrane helix</keyword>
<dbReference type="STRING" id="61424.A0A2T9XWR8"/>
<evidence type="ECO:0000256" key="3">
    <source>
        <dbReference type="ARBA" id="ARBA00022692"/>
    </source>
</evidence>
<dbReference type="PANTHER" id="PTHR31361">
    <property type="entry name" value="BETA-GLUCAN SYNTHESIS-ASSOCIATED PROTEIN KRE6-RELATED"/>
    <property type="match status" value="1"/>
</dbReference>
<keyword evidence="4" id="KW-0735">Signal-anchor</keyword>
<comment type="subcellular location">
    <subcellularLocation>
        <location evidence="1">Membrane</location>
        <topology evidence="1">Single-pass type II membrane protein</topology>
    </subcellularLocation>
</comment>
<organism evidence="10 11">
    <name type="scientific">Furculomyces boomerangus</name>
    <dbReference type="NCBI Taxonomy" id="61424"/>
    <lineage>
        <taxon>Eukaryota</taxon>
        <taxon>Fungi</taxon>
        <taxon>Fungi incertae sedis</taxon>
        <taxon>Zoopagomycota</taxon>
        <taxon>Kickxellomycotina</taxon>
        <taxon>Harpellomycetes</taxon>
        <taxon>Harpellales</taxon>
        <taxon>Harpellaceae</taxon>
        <taxon>Furculomyces</taxon>
    </lineage>
</organism>
<comment type="similarity">
    <text evidence="2">Belongs to the SKN1/KRE6 family.</text>
</comment>
<name>A0A2T9XWR8_9FUNG</name>
<dbReference type="AlphaFoldDB" id="A0A2T9XWR8"/>
<dbReference type="GO" id="GO:0005886">
    <property type="term" value="C:plasma membrane"/>
    <property type="evidence" value="ECO:0007669"/>
    <property type="project" value="TreeGrafter"/>
</dbReference>
<evidence type="ECO:0000256" key="1">
    <source>
        <dbReference type="ARBA" id="ARBA00004606"/>
    </source>
</evidence>
<sequence>MFLTLKKESIRKGLNFTSGMVNSWNKFCFQGGYLEARVSLPGKGNVAGYWPAIWTLGNLGRAGFGSTVDGLWPYSYNTCDSSVLPNQANPYLSKLPGQRLNACVCKGDHPSPGIGRGAPEIDMFEATVEYGGVPSLSMSYQVAPFDFHSKFKKKYTKIFNPGQRIPGQTKYNMYLGDDMQQTLSALHYVDSSVSGGREYQVYGFEYEPGPDGYIQWYADGIPVWRVDAKSVGPNEISRVSQRVIPEEPMYIIMNLGISENFGAIDMDNLEFPASLYIDYVRLYQHPKRIKLSCDPPDRPTAKYILNHPRAYFNRNYTTWKETGYGLPKYDFSGCKK</sequence>
<dbReference type="OrthoDB" id="412647at2759"/>
<evidence type="ECO:0000256" key="6">
    <source>
        <dbReference type="ARBA" id="ARBA00023136"/>
    </source>
</evidence>
<reference evidence="10 11" key="1">
    <citation type="journal article" date="2018" name="MBio">
        <title>Comparative Genomics Reveals the Core Gene Toolbox for the Fungus-Insect Symbiosis.</title>
        <authorList>
            <person name="Wang Y."/>
            <person name="Stata M."/>
            <person name="Wang W."/>
            <person name="Stajich J.E."/>
            <person name="White M.M."/>
            <person name="Moncalvo J.M."/>
        </authorList>
    </citation>
    <scope>NUCLEOTIDE SEQUENCE [LARGE SCALE GENOMIC DNA]</scope>
    <source>
        <strain evidence="10 11">AUS-77-4</strain>
    </source>
</reference>
<evidence type="ECO:0000256" key="2">
    <source>
        <dbReference type="ARBA" id="ARBA00010962"/>
    </source>
</evidence>
<dbReference type="PROSITE" id="PS51762">
    <property type="entry name" value="GH16_2"/>
    <property type="match status" value="1"/>
</dbReference>
<dbReference type="GO" id="GO:0015926">
    <property type="term" value="F:glucosidase activity"/>
    <property type="evidence" value="ECO:0007669"/>
    <property type="project" value="TreeGrafter"/>
</dbReference>
<evidence type="ECO:0000259" key="9">
    <source>
        <dbReference type="PROSITE" id="PS51762"/>
    </source>
</evidence>
<evidence type="ECO:0000256" key="8">
    <source>
        <dbReference type="ARBA" id="ARBA00023316"/>
    </source>
</evidence>
<dbReference type="Gene3D" id="2.60.120.200">
    <property type="match status" value="1"/>
</dbReference>
<dbReference type="InterPro" id="IPR005629">
    <property type="entry name" value="Skn1/Kre6/Sbg1"/>
</dbReference>
<proteinExistence type="inferred from homology"/>
<dbReference type="SUPFAM" id="SSF49899">
    <property type="entry name" value="Concanavalin A-like lectins/glucanases"/>
    <property type="match status" value="1"/>
</dbReference>
<keyword evidence="6" id="KW-0472">Membrane</keyword>
<keyword evidence="8" id="KW-0961">Cell wall biogenesis/degradation</keyword>
<dbReference type="EMBL" id="MBFT01001289">
    <property type="protein sequence ID" value="PVU84527.1"/>
    <property type="molecule type" value="Genomic_DNA"/>
</dbReference>
<accession>A0A2T9XWR8</accession>
<dbReference type="InterPro" id="IPR000757">
    <property type="entry name" value="Beta-glucanase-like"/>
</dbReference>
<dbReference type="Pfam" id="PF03935">
    <property type="entry name" value="SKN1_KRE6_Sbg1"/>
    <property type="match status" value="1"/>
</dbReference>
<dbReference type="PANTHER" id="PTHR31361:SF1">
    <property type="entry name" value="BETA-GLUCAN SYNTHESIS-ASSOCIATED PROTEIN KRE6-RELATED"/>
    <property type="match status" value="1"/>
</dbReference>
<dbReference type="InterPro" id="IPR013320">
    <property type="entry name" value="ConA-like_dom_sf"/>
</dbReference>
<gene>
    <name evidence="10" type="ORF">BB559_007592</name>
</gene>
<keyword evidence="11" id="KW-1185">Reference proteome</keyword>
<evidence type="ECO:0000256" key="4">
    <source>
        <dbReference type="ARBA" id="ARBA00022968"/>
    </source>
</evidence>
<dbReference type="Proteomes" id="UP000245699">
    <property type="component" value="Unassembled WGS sequence"/>
</dbReference>
<dbReference type="GO" id="GO:0071555">
    <property type="term" value="P:cell wall organization"/>
    <property type="evidence" value="ECO:0007669"/>
    <property type="project" value="UniProtKB-KW"/>
</dbReference>
<keyword evidence="7" id="KW-0325">Glycoprotein</keyword>
<feature type="domain" description="GH16" evidence="9">
    <location>
        <begin position="1"/>
        <end position="288"/>
    </location>
</feature>
<dbReference type="GO" id="GO:0006078">
    <property type="term" value="P:(1-&gt;6)-beta-D-glucan biosynthetic process"/>
    <property type="evidence" value="ECO:0007669"/>
    <property type="project" value="TreeGrafter"/>
</dbReference>
<evidence type="ECO:0000256" key="7">
    <source>
        <dbReference type="ARBA" id="ARBA00023180"/>
    </source>
</evidence>
<protein>
    <recommendedName>
        <fullName evidence="9">GH16 domain-containing protein</fullName>
    </recommendedName>
</protein>
<keyword evidence="3" id="KW-0812">Transmembrane</keyword>
<evidence type="ECO:0000256" key="5">
    <source>
        <dbReference type="ARBA" id="ARBA00022989"/>
    </source>
</evidence>
<dbReference type="GO" id="GO:0005789">
    <property type="term" value="C:endoplasmic reticulum membrane"/>
    <property type="evidence" value="ECO:0007669"/>
    <property type="project" value="TreeGrafter"/>
</dbReference>
<evidence type="ECO:0000313" key="10">
    <source>
        <dbReference type="EMBL" id="PVU84527.1"/>
    </source>
</evidence>
<comment type="caution">
    <text evidence="10">The sequence shown here is derived from an EMBL/GenBank/DDBJ whole genome shotgun (WGS) entry which is preliminary data.</text>
</comment>
<evidence type="ECO:0000313" key="11">
    <source>
        <dbReference type="Proteomes" id="UP000245699"/>
    </source>
</evidence>